<accession>A0ABR6KYJ8</accession>
<protein>
    <submittedName>
        <fullName evidence="1">Uncharacterized protein</fullName>
    </submittedName>
</protein>
<keyword evidence="2" id="KW-1185">Reference proteome</keyword>
<dbReference type="RefSeq" id="WP_183261514.1">
    <property type="nucleotide sequence ID" value="NZ_BAAAVZ010000003.1"/>
</dbReference>
<evidence type="ECO:0000313" key="2">
    <source>
        <dbReference type="Proteomes" id="UP000539538"/>
    </source>
</evidence>
<evidence type="ECO:0000313" key="1">
    <source>
        <dbReference type="EMBL" id="MBB4649610.1"/>
    </source>
</evidence>
<organism evidence="1 2">
    <name type="scientific">Aminobacter niigataensis</name>
    <dbReference type="NCBI Taxonomy" id="83265"/>
    <lineage>
        <taxon>Bacteria</taxon>
        <taxon>Pseudomonadati</taxon>
        <taxon>Pseudomonadota</taxon>
        <taxon>Alphaproteobacteria</taxon>
        <taxon>Hyphomicrobiales</taxon>
        <taxon>Phyllobacteriaceae</taxon>
        <taxon>Aminobacter</taxon>
    </lineage>
</organism>
<dbReference type="EMBL" id="JACHOT010000001">
    <property type="protein sequence ID" value="MBB4649610.1"/>
    <property type="molecule type" value="Genomic_DNA"/>
</dbReference>
<comment type="caution">
    <text evidence="1">The sequence shown here is derived from an EMBL/GenBank/DDBJ whole genome shotgun (WGS) entry which is preliminary data.</text>
</comment>
<dbReference type="Proteomes" id="UP000539538">
    <property type="component" value="Unassembled WGS sequence"/>
</dbReference>
<proteinExistence type="predicted"/>
<sequence length="92" mass="10438">MSTRINPLLTDTEHFIFAGEDIDARVTYSRREADGYAKDLNSDRTDFSVIRFNVVEGTCRDVTDEFLADEAEDAFGIPSPAGLRRWHEGRVL</sequence>
<name>A0ABR6KYJ8_9HYPH</name>
<gene>
    <name evidence="1" type="ORF">GGQ99_001332</name>
</gene>
<reference evidence="1 2" key="1">
    <citation type="submission" date="2020-08" db="EMBL/GenBank/DDBJ databases">
        <title>Genomic Encyclopedia of Type Strains, Phase IV (KMG-IV): sequencing the most valuable type-strain genomes for metagenomic binning, comparative biology and taxonomic classification.</title>
        <authorList>
            <person name="Goeker M."/>
        </authorList>
    </citation>
    <scope>NUCLEOTIDE SEQUENCE [LARGE SCALE GENOMIC DNA]</scope>
    <source>
        <strain evidence="1 2">DSM 7050</strain>
    </source>
</reference>